<dbReference type="Pfam" id="PF08334">
    <property type="entry name" value="T2SSG"/>
    <property type="match status" value="1"/>
</dbReference>
<dbReference type="Gene3D" id="3.30.700.10">
    <property type="entry name" value="Glycoprotein, Type 4 Pilin"/>
    <property type="match status" value="1"/>
</dbReference>
<dbReference type="Proteomes" id="UP000177324">
    <property type="component" value="Unassembled WGS sequence"/>
</dbReference>
<comment type="caution">
    <text evidence="3">The sequence shown here is derived from an EMBL/GenBank/DDBJ whole genome shotgun (WGS) entry which is preliminary data.</text>
</comment>
<dbReference type="STRING" id="1797589.A2784_03835"/>
<feature type="chain" id="PRO_5009581012" description="Type II secretion system protein GspG C-terminal domain-containing protein" evidence="1">
    <location>
        <begin position="19"/>
        <end position="155"/>
    </location>
</feature>
<feature type="domain" description="Type II secretion system protein GspG C-terminal" evidence="2">
    <location>
        <begin position="20"/>
        <end position="116"/>
    </location>
</feature>
<dbReference type="InterPro" id="IPR013545">
    <property type="entry name" value="T2SS_protein-GspG_C"/>
</dbReference>
<sequence length="155" mass="16623">MTVVLAIMGILATAAVGAYLASQQKGRDAGRKSDLAQLERALEAYTSDHGVYPAAIGGRIASCGAPNYDGACGWGAEFRDKNGTIYMKQLPKDPAAQQIYVYLASTDRKKYQLFALLENRNDPKIASYTYMCSTSSVTCNYGASSSNATPTEVLE</sequence>
<reference evidence="3 4" key="1">
    <citation type="journal article" date="2016" name="Nat. Commun.">
        <title>Thousands of microbial genomes shed light on interconnected biogeochemical processes in an aquifer system.</title>
        <authorList>
            <person name="Anantharaman K."/>
            <person name="Brown C.T."/>
            <person name="Hug L.A."/>
            <person name="Sharon I."/>
            <person name="Castelle C.J."/>
            <person name="Probst A.J."/>
            <person name="Thomas B.C."/>
            <person name="Singh A."/>
            <person name="Wilkins M.J."/>
            <person name="Karaoz U."/>
            <person name="Brodie E.L."/>
            <person name="Williams K.H."/>
            <person name="Hubbard S.S."/>
            <person name="Banfield J.F."/>
        </authorList>
    </citation>
    <scope>NUCLEOTIDE SEQUENCE [LARGE SCALE GENOMIC DNA]</scope>
</reference>
<evidence type="ECO:0000256" key="1">
    <source>
        <dbReference type="SAM" id="SignalP"/>
    </source>
</evidence>
<dbReference type="EMBL" id="MHCH01000049">
    <property type="protein sequence ID" value="OGY16178.1"/>
    <property type="molecule type" value="Genomic_DNA"/>
</dbReference>
<evidence type="ECO:0000313" key="3">
    <source>
        <dbReference type="EMBL" id="OGY16178.1"/>
    </source>
</evidence>
<organism evidence="3 4">
    <name type="scientific">Candidatus Chisholmbacteria bacterium RIFCSPHIGHO2_01_FULL_48_12</name>
    <dbReference type="NCBI Taxonomy" id="1797589"/>
    <lineage>
        <taxon>Bacteria</taxon>
        <taxon>Candidatus Chisholmiibacteriota</taxon>
    </lineage>
</organism>
<dbReference type="InterPro" id="IPR045584">
    <property type="entry name" value="Pilin-like"/>
</dbReference>
<protein>
    <recommendedName>
        <fullName evidence="2">Type II secretion system protein GspG C-terminal domain-containing protein</fullName>
    </recommendedName>
</protein>
<evidence type="ECO:0000313" key="4">
    <source>
        <dbReference type="Proteomes" id="UP000177324"/>
    </source>
</evidence>
<dbReference type="SUPFAM" id="SSF54523">
    <property type="entry name" value="Pili subunits"/>
    <property type="match status" value="1"/>
</dbReference>
<dbReference type="AlphaFoldDB" id="A0A1G1VL93"/>
<proteinExistence type="predicted"/>
<accession>A0A1G1VL93</accession>
<gene>
    <name evidence="3" type="ORF">A2784_03835</name>
</gene>
<keyword evidence="1" id="KW-0732">Signal</keyword>
<name>A0A1G1VL93_9BACT</name>
<feature type="signal peptide" evidence="1">
    <location>
        <begin position="1"/>
        <end position="18"/>
    </location>
</feature>
<evidence type="ECO:0000259" key="2">
    <source>
        <dbReference type="Pfam" id="PF08334"/>
    </source>
</evidence>